<reference evidence="1 2" key="1">
    <citation type="journal article" date="2019" name="Nat. Ecol. Evol.">
        <title>Megaphylogeny resolves global patterns of mushroom evolution.</title>
        <authorList>
            <person name="Varga T."/>
            <person name="Krizsan K."/>
            <person name="Foldi C."/>
            <person name="Dima B."/>
            <person name="Sanchez-Garcia M."/>
            <person name="Sanchez-Ramirez S."/>
            <person name="Szollosi G.J."/>
            <person name="Szarkandi J.G."/>
            <person name="Papp V."/>
            <person name="Albert L."/>
            <person name="Andreopoulos W."/>
            <person name="Angelini C."/>
            <person name="Antonin V."/>
            <person name="Barry K.W."/>
            <person name="Bougher N.L."/>
            <person name="Buchanan P."/>
            <person name="Buyck B."/>
            <person name="Bense V."/>
            <person name="Catcheside P."/>
            <person name="Chovatia M."/>
            <person name="Cooper J."/>
            <person name="Damon W."/>
            <person name="Desjardin D."/>
            <person name="Finy P."/>
            <person name="Geml J."/>
            <person name="Haridas S."/>
            <person name="Hughes K."/>
            <person name="Justo A."/>
            <person name="Karasinski D."/>
            <person name="Kautmanova I."/>
            <person name="Kiss B."/>
            <person name="Kocsube S."/>
            <person name="Kotiranta H."/>
            <person name="LaButti K.M."/>
            <person name="Lechner B.E."/>
            <person name="Liimatainen K."/>
            <person name="Lipzen A."/>
            <person name="Lukacs Z."/>
            <person name="Mihaltcheva S."/>
            <person name="Morgado L.N."/>
            <person name="Niskanen T."/>
            <person name="Noordeloos M.E."/>
            <person name="Ohm R.A."/>
            <person name="Ortiz-Santana B."/>
            <person name="Ovrebo C."/>
            <person name="Racz N."/>
            <person name="Riley R."/>
            <person name="Savchenko A."/>
            <person name="Shiryaev A."/>
            <person name="Soop K."/>
            <person name="Spirin V."/>
            <person name="Szebenyi C."/>
            <person name="Tomsovsky M."/>
            <person name="Tulloss R.E."/>
            <person name="Uehling J."/>
            <person name="Grigoriev I.V."/>
            <person name="Vagvolgyi C."/>
            <person name="Papp T."/>
            <person name="Martin F.M."/>
            <person name="Miettinen O."/>
            <person name="Hibbett D.S."/>
            <person name="Nagy L.G."/>
        </authorList>
    </citation>
    <scope>NUCLEOTIDE SEQUENCE [LARGE SCALE GENOMIC DNA]</scope>
    <source>
        <strain evidence="1 2">NL-1719</strain>
    </source>
</reference>
<feature type="non-terminal residue" evidence="1">
    <location>
        <position position="69"/>
    </location>
</feature>
<protein>
    <submittedName>
        <fullName evidence="1">Uncharacterized protein</fullName>
    </submittedName>
</protein>
<sequence>FGEVQYFFQHRNPGVVHTLAMLSIYTPRDSILWQESQGTLHACRYTGATNLRVVPAQEIKSVVGMPPLP</sequence>
<gene>
    <name evidence="1" type="ORF">BDN72DRAFT_747189</name>
</gene>
<accession>A0ACD3A089</accession>
<proteinExistence type="predicted"/>
<organism evidence="1 2">
    <name type="scientific">Pluteus cervinus</name>
    <dbReference type="NCBI Taxonomy" id="181527"/>
    <lineage>
        <taxon>Eukaryota</taxon>
        <taxon>Fungi</taxon>
        <taxon>Dikarya</taxon>
        <taxon>Basidiomycota</taxon>
        <taxon>Agaricomycotina</taxon>
        <taxon>Agaricomycetes</taxon>
        <taxon>Agaricomycetidae</taxon>
        <taxon>Agaricales</taxon>
        <taxon>Pluteineae</taxon>
        <taxon>Pluteaceae</taxon>
        <taxon>Pluteus</taxon>
    </lineage>
</organism>
<evidence type="ECO:0000313" key="1">
    <source>
        <dbReference type="EMBL" id="TFK58976.1"/>
    </source>
</evidence>
<feature type="non-terminal residue" evidence="1">
    <location>
        <position position="1"/>
    </location>
</feature>
<name>A0ACD3A089_9AGAR</name>
<dbReference type="Proteomes" id="UP000308600">
    <property type="component" value="Unassembled WGS sequence"/>
</dbReference>
<evidence type="ECO:0000313" key="2">
    <source>
        <dbReference type="Proteomes" id="UP000308600"/>
    </source>
</evidence>
<dbReference type="EMBL" id="ML209120">
    <property type="protein sequence ID" value="TFK58976.1"/>
    <property type="molecule type" value="Genomic_DNA"/>
</dbReference>
<keyword evidence="2" id="KW-1185">Reference proteome</keyword>